<evidence type="ECO:0000313" key="2">
    <source>
        <dbReference type="Proteomes" id="UP001500784"/>
    </source>
</evidence>
<dbReference type="SUPFAM" id="SSF50475">
    <property type="entry name" value="FMN-binding split barrel"/>
    <property type="match status" value="1"/>
</dbReference>
<organism evidence="1 2">
    <name type="scientific">Arthrobacter gandavensis</name>
    <dbReference type="NCBI Taxonomy" id="169960"/>
    <lineage>
        <taxon>Bacteria</taxon>
        <taxon>Bacillati</taxon>
        <taxon>Actinomycetota</taxon>
        <taxon>Actinomycetes</taxon>
        <taxon>Micrococcales</taxon>
        <taxon>Micrococcaceae</taxon>
        <taxon>Arthrobacter</taxon>
    </lineage>
</organism>
<keyword evidence="2" id="KW-1185">Reference proteome</keyword>
<name>A0ABP5AR97_9MICC</name>
<dbReference type="Gene3D" id="2.30.110.10">
    <property type="entry name" value="Electron Transport, Fmn-binding Protein, Chain A"/>
    <property type="match status" value="1"/>
</dbReference>
<evidence type="ECO:0000313" key="1">
    <source>
        <dbReference type="EMBL" id="GAA1918264.1"/>
    </source>
</evidence>
<dbReference type="InterPro" id="IPR012349">
    <property type="entry name" value="Split_barrel_FMN-bd"/>
</dbReference>
<dbReference type="InterPro" id="IPR024747">
    <property type="entry name" value="Pyridox_Oxase-rel"/>
</dbReference>
<dbReference type="RefSeq" id="WP_152229266.1">
    <property type="nucleotide sequence ID" value="NZ_BAAALV010000004.1"/>
</dbReference>
<accession>A0ABP5AR97</accession>
<proteinExistence type="predicted"/>
<gene>
    <name evidence="1" type="ORF">GCM10009688_24160</name>
</gene>
<dbReference type="EMBL" id="BAAALV010000004">
    <property type="protein sequence ID" value="GAA1918264.1"/>
    <property type="molecule type" value="Genomic_DNA"/>
</dbReference>
<dbReference type="Proteomes" id="UP001500784">
    <property type="component" value="Unassembled WGS sequence"/>
</dbReference>
<dbReference type="Pfam" id="PF12900">
    <property type="entry name" value="Pyridox_ox_2"/>
    <property type="match status" value="1"/>
</dbReference>
<comment type="caution">
    <text evidence="1">The sequence shown here is derived from an EMBL/GenBank/DDBJ whole genome shotgun (WGS) entry which is preliminary data.</text>
</comment>
<sequence>MTTDERPAVVELTEEEAWKYVEKTFHGRIAVSVGNEPDIFPINYYAHDGVLLFRTAPGTKLAGLTINSHVAFETDGIMSDEAWSVIIKGTCRELERSAEIEAADKLPLKPWVRTPKYRYVELTPDSVSGRFFNLGPEPDPDEL</sequence>
<reference evidence="2" key="1">
    <citation type="journal article" date="2019" name="Int. J. Syst. Evol. Microbiol.">
        <title>The Global Catalogue of Microorganisms (GCM) 10K type strain sequencing project: providing services to taxonomists for standard genome sequencing and annotation.</title>
        <authorList>
            <consortium name="The Broad Institute Genomics Platform"/>
            <consortium name="The Broad Institute Genome Sequencing Center for Infectious Disease"/>
            <person name="Wu L."/>
            <person name="Ma J."/>
        </authorList>
    </citation>
    <scope>NUCLEOTIDE SEQUENCE [LARGE SCALE GENOMIC DNA]</scope>
    <source>
        <strain evidence="2">JCM 13316</strain>
    </source>
</reference>
<protein>
    <submittedName>
        <fullName evidence="1">Pyridoxamine 5'-phosphate oxidase family protein</fullName>
    </submittedName>
</protein>